<protein>
    <submittedName>
        <fullName evidence="1">Uncharacterized protein</fullName>
    </submittedName>
</protein>
<organism evidence="1 2">
    <name type="scientific">Adiantum capillus-veneris</name>
    <name type="common">Maidenhair fern</name>
    <dbReference type="NCBI Taxonomy" id="13818"/>
    <lineage>
        <taxon>Eukaryota</taxon>
        <taxon>Viridiplantae</taxon>
        <taxon>Streptophyta</taxon>
        <taxon>Embryophyta</taxon>
        <taxon>Tracheophyta</taxon>
        <taxon>Polypodiopsida</taxon>
        <taxon>Polypodiidae</taxon>
        <taxon>Polypodiales</taxon>
        <taxon>Pteridineae</taxon>
        <taxon>Pteridaceae</taxon>
        <taxon>Vittarioideae</taxon>
        <taxon>Adiantum</taxon>
    </lineage>
</organism>
<evidence type="ECO:0000313" key="1">
    <source>
        <dbReference type="EMBL" id="KAI5060880.1"/>
    </source>
</evidence>
<keyword evidence="2" id="KW-1185">Reference proteome</keyword>
<evidence type="ECO:0000313" key="2">
    <source>
        <dbReference type="Proteomes" id="UP000886520"/>
    </source>
</evidence>
<dbReference type="AlphaFoldDB" id="A0A9D4Z4G8"/>
<dbReference type="EMBL" id="JABFUD020000023">
    <property type="protein sequence ID" value="KAI5060880.1"/>
    <property type="molecule type" value="Genomic_DNA"/>
</dbReference>
<comment type="caution">
    <text evidence="1">The sequence shown here is derived from an EMBL/GenBank/DDBJ whole genome shotgun (WGS) entry which is preliminary data.</text>
</comment>
<dbReference type="OrthoDB" id="118159at2759"/>
<accession>A0A9D4Z4G8</accession>
<proteinExistence type="predicted"/>
<dbReference type="Proteomes" id="UP000886520">
    <property type="component" value="Chromosome 23"/>
</dbReference>
<sequence length="185" mass="21591">MQKFLADDFVKGTKILNKFMSNAANGTWMYVNEMGVEYVHTMVYERIPGKDKEGNYIDPEGGDVDTCKQLARNFFHKVIDCVNDRFTDVFFLIAMKMFSPQFYPKDAKCSKSSMDREKKENEWLSRLLEKLGGSLVDAQGCRDEVLSFTDTLYYACEMMSMKDAWQLFASNAHWQRTYPNLLKLW</sequence>
<gene>
    <name evidence="1" type="ORF">GOP47_0023385</name>
</gene>
<name>A0A9D4Z4G8_ADICA</name>
<reference evidence="1" key="1">
    <citation type="submission" date="2021-01" db="EMBL/GenBank/DDBJ databases">
        <title>Adiantum capillus-veneris genome.</title>
        <authorList>
            <person name="Fang Y."/>
            <person name="Liao Q."/>
        </authorList>
    </citation>
    <scope>NUCLEOTIDE SEQUENCE</scope>
    <source>
        <strain evidence="1">H3</strain>
        <tissue evidence="1">Leaf</tissue>
    </source>
</reference>